<feature type="compositionally biased region" description="Polar residues" evidence="1">
    <location>
        <begin position="1"/>
        <end position="15"/>
    </location>
</feature>
<comment type="caution">
    <text evidence="2">The sequence shown here is derived from an EMBL/GenBank/DDBJ whole genome shotgun (WGS) entry which is preliminary data.</text>
</comment>
<reference evidence="2" key="1">
    <citation type="submission" date="2020-10" db="EMBL/GenBank/DDBJ databases">
        <title>Unveiling of a novel bifunctional photoreceptor, Dualchrome1, isolated from a cosmopolitan green alga.</title>
        <authorList>
            <person name="Suzuki S."/>
            <person name="Kawachi M."/>
        </authorList>
    </citation>
    <scope>NUCLEOTIDE SEQUENCE</scope>
    <source>
        <strain evidence="2">NIES 2893</strain>
    </source>
</reference>
<dbReference type="EMBL" id="BNJQ01000033">
    <property type="protein sequence ID" value="GHP11169.1"/>
    <property type="molecule type" value="Genomic_DNA"/>
</dbReference>
<organism evidence="2 3">
    <name type="scientific">Pycnococcus provasolii</name>
    <dbReference type="NCBI Taxonomy" id="41880"/>
    <lineage>
        <taxon>Eukaryota</taxon>
        <taxon>Viridiplantae</taxon>
        <taxon>Chlorophyta</taxon>
        <taxon>Pseudoscourfieldiophyceae</taxon>
        <taxon>Pseudoscourfieldiales</taxon>
        <taxon>Pycnococcaceae</taxon>
        <taxon>Pycnococcus</taxon>
    </lineage>
</organism>
<evidence type="ECO:0000256" key="1">
    <source>
        <dbReference type="SAM" id="MobiDB-lite"/>
    </source>
</evidence>
<sequence length="186" mass="19439">MDATQTQTQPSSVTNPVGGDAAVGGQGAAEHVFTPPHSYPRDNAQTLTNQLMYASTPPALAPTLPSNLLMYPNTTLDAKAAANEFVPNWASSEVLQILSGTSNLLQKNVQVDAAATSPFLQPTQVQEEVARLLSLSGCGRGYSASDWHPLDVSAVSHREPTDTLSLMPIAAAAALAAVACLKEDNL</sequence>
<dbReference type="Proteomes" id="UP000660262">
    <property type="component" value="Unassembled WGS sequence"/>
</dbReference>
<evidence type="ECO:0000313" key="3">
    <source>
        <dbReference type="Proteomes" id="UP000660262"/>
    </source>
</evidence>
<feature type="region of interest" description="Disordered" evidence="1">
    <location>
        <begin position="1"/>
        <end position="25"/>
    </location>
</feature>
<accession>A0A830I274</accession>
<protein>
    <submittedName>
        <fullName evidence="2">Uncharacterized protein</fullName>
    </submittedName>
</protein>
<evidence type="ECO:0000313" key="2">
    <source>
        <dbReference type="EMBL" id="GHP11169.1"/>
    </source>
</evidence>
<proteinExistence type="predicted"/>
<name>A0A830I274_9CHLO</name>
<gene>
    <name evidence="2" type="ORF">PPROV_000989900</name>
</gene>
<dbReference type="AlphaFoldDB" id="A0A830I274"/>
<keyword evidence="3" id="KW-1185">Reference proteome</keyword>